<dbReference type="Gene3D" id="1.25.40.10">
    <property type="entry name" value="Tetratricopeptide repeat domain"/>
    <property type="match status" value="1"/>
</dbReference>
<protein>
    <submittedName>
        <fullName evidence="3">Tetratricopeptide repeat protein</fullName>
    </submittedName>
</protein>
<name>A0AAE3N8Z3_9BURK</name>
<comment type="caution">
    <text evidence="3">The sequence shown here is derived from an EMBL/GenBank/DDBJ whole genome shotgun (WGS) entry which is preliminary data.</text>
</comment>
<proteinExistence type="predicted"/>
<dbReference type="RefSeq" id="WP_271429380.1">
    <property type="nucleotide sequence ID" value="NZ_JAQIPB010000008.1"/>
</dbReference>
<keyword evidence="2" id="KW-0732">Signal</keyword>
<dbReference type="AlphaFoldDB" id="A0AAE3N8Z3"/>
<organism evidence="3 4">
    <name type="scientific">Xenophilus arseniciresistens</name>
    <dbReference type="NCBI Taxonomy" id="1283306"/>
    <lineage>
        <taxon>Bacteria</taxon>
        <taxon>Pseudomonadati</taxon>
        <taxon>Pseudomonadota</taxon>
        <taxon>Betaproteobacteria</taxon>
        <taxon>Burkholderiales</taxon>
        <taxon>Comamonadaceae</taxon>
        <taxon>Xenophilus</taxon>
    </lineage>
</organism>
<dbReference type="Pfam" id="PF14559">
    <property type="entry name" value="TPR_19"/>
    <property type="match status" value="1"/>
</dbReference>
<reference evidence="3" key="1">
    <citation type="submission" date="2023-01" db="EMBL/GenBank/DDBJ databases">
        <title>Xenophilus mangrovi sp. nov., isolated from soil of Mangrove nature reserve.</title>
        <authorList>
            <person name="Xu S."/>
            <person name="Liu Z."/>
            <person name="Xu Y."/>
        </authorList>
    </citation>
    <scope>NUCLEOTIDE SEQUENCE</scope>
    <source>
        <strain evidence="3">YW8</strain>
    </source>
</reference>
<feature type="region of interest" description="Disordered" evidence="1">
    <location>
        <begin position="35"/>
        <end position="60"/>
    </location>
</feature>
<accession>A0AAE3N8Z3</accession>
<feature type="chain" id="PRO_5042165594" evidence="2">
    <location>
        <begin position="26"/>
        <end position="293"/>
    </location>
</feature>
<feature type="compositionally biased region" description="Low complexity" evidence="1">
    <location>
        <begin position="35"/>
        <end position="55"/>
    </location>
</feature>
<keyword evidence="4" id="KW-1185">Reference proteome</keyword>
<feature type="signal peptide" evidence="2">
    <location>
        <begin position="1"/>
        <end position="25"/>
    </location>
</feature>
<evidence type="ECO:0000313" key="3">
    <source>
        <dbReference type="EMBL" id="MDA7418170.1"/>
    </source>
</evidence>
<sequence>MTAIASTAIPALRAALAVAGLALLAACGAPKTHYPPAAQAQEQQRAAEAAPAAEADPSATHQRLIEQMQREGLWYASLAHIDALEQRVGASSAVLRLRGDALRQTGQAAASRKAYEALIKAPDATDAAAGLHGLGLLAGAEGDFARAAQWMEQARQRTPTDPRLLGDLGYAHLRAGQIEGARVPLMQAAQLRPADARLQMNLAAWMLVKGDEAQASRILDAAGANAATREAVAQTARLAQQARAGATAPAPTAAVAAAAAAGAGDASLALRSSAWQEARRVHIGVRRSDDATP</sequence>
<evidence type="ECO:0000256" key="2">
    <source>
        <dbReference type="SAM" id="SignalP"/>
    </source>
</evidence>
<gene>
    <name evidence="3" type="ORF">PGB34_17530</name>
</gene>
<dbReference type="Proteomes" id="UP001212602">
    <property type="component" value="Unassembled WGS sequence"/>
</dbReference>
<dbReference type="EMBL" id="JAQIPB010000008">
    <property type="protein sequence ID" value="MDA7418170.1"/>
    <property type="molecule type" value="Genomic_DNA"/>
</dbReference>
<dbReference type="SUPFAM" id="SSF48452">
    <property type="entry name" value="TPR-like"/>
    <property type="match status" value="1"/>
</dbReference>
<dbReference type="InterPro" id="IPR011990">
    <property type="entry name" value="TPR-like_helical_dom_sf"/>
</dbReference>
<evidence type="ECO:0000313" key="4">
    <source>
        <dbReference type="Proteomes" id="UP001212602"/>
    </source>
</evidence>
<evidence type="ECO:0000256" key="1">
    <source>
        <dbReference type="SAM" id="MobiDB-lite"/>
    </source>
</evidence>